<dbReference type="PANTHER" id="PTHR33194:SF4">
    <property type="entry name" value="CCHC-TYPE DOMAIN-CONTAINING PROTEIN"/>
    <property type="match status" value="1"/>
</dbReference>
<name>A0ABP0T6R6_9BRYO</name>
<evidence type="ECO:0000313" key="2">
    <source>
        <dbReference type="EMBL" id="CAK9188724.1"/>
    </source>
</evidence>
<evidence type="ECO:0000259" key="1">
    <source>
        <dbReference type="Pfam" id="PF03732"/>
    </source>
</evidence>
<evidence type="ECO:0000313" key="3">
    <source>
        <dbReference type="Proteomes" id="UP001497512"/>
    </source>
</evidence>
<dbReference type="EMBL" id="CAXANX010000015">
    <property type="protein sequence ID" value="CAK9188724.1"/>
    <property type="molecule type" value="Genomic_DNA"/>
</dbReference>
<sequence>MTSAILLQTQKERYRNLQQFTGNCIEEVDEYISKIESIGALTKEPEATLHILLKTKLSGPAELWYEDNQATLDTWPKLRAAIQHRFQQPMMIQKLIFILDHRKHEENESVDNYCDDICRLCRRIDFNMSKQMILYFLQKGIRDSMRTNIVRAMLRENDHTPETFLKIARIESQLKQTDAVNRQQSLSTNSTTGTSSYLSEQMCLTSSLITGQENIRYSDCFPTEASSSRDHVCYVCHQQYLMDSDLHAQDNRGCIEKFPRHLEQQSKSIQTNLNDNSSKKVTDHMTTEQLVVSILESRNPMDNEPQYEQQIVNIDPVKNKRSCEAINRRGRKHNTNRRKHRHDYDIIRTIDPRFRVKQIEQILDDLHLRYRHCHIRRHYQLHIGVNSQEDQTQYERLLHKKFFTKERYDELFGQNGNPLSNQHLDES</sequence>
<dbReference type="PANTHER" id="PTHR33194">
    <property type="entry name" value="ZINC KNUCKLE DOMAINCONTAINING PROTEIN"/>
    <property type="match status" value="1"/>
</dbReference>
<feature type="domain" description="Retrotransposon gag" evidence="1">
    <location>
        <begin position="54"/>
        <end position="142"/>
    </location>
</feature>
<accession>A0ABP0T6R6</accession>
<comment type="caution">
    <text evidence="2">The sequence shown here is derived from an EMBL/GenBank/DDBJ whole genome shotgun (WGS) entry which is preliminary data.</text>
</comment>
<organism evidence="2 3">
    <name type="scientific">Sphagnum troendelagicum</name>
    <dbReference type="NCBI Taxonomy" id="128251"/>
    <lineage>
        <taxon>Eukaryota</taxon>
        <taxon>Viridiplantae</taxon>
        <taxon>Streptophyta</taxon>
        <taxon>Embryophyta</taxon>
        <taxon>Bryophyta</taxon>
        <taxon>Sphagnophytina</taxon>
        <taxon>Sphagnopsida</taxon>
        <taxon>Sphagnales</taxon>
        <taxon>Sphagnaceae</taxon>
        <taxon>Sphagnum</taxon>
    </lineage>
</organism>
<proteinExistence type="predicted"/>
<reference evidence="2" key="1">
    <citation type="submission" date="2024-02" db="EMBL/GenBank/DDBJ databases">
        <authorList>
            <consortium name="ELIXIR-Norway"/>
            <consortium name="Elixir Norway"/>
        </authorList>
    </citation>
    <scope>NUCLEOTIDE SEQUENCE</scope>
</reference>
<protein>
    <recommendedName>
        <fullName evidence="1">Retrotransposon gag domain-containing protein</fullName>
    </recommendedName>
</protein>
<dbReference type="Proteomes" id="UP001497512">
    <property type="component" value="Unassembled WGS sequence"/>
</dbReference>
<gene>
    <name evidence="2" type="ORF">CSSPTR1EN2_LOCUS24012</name>
</gene>
<keyword evidence="3" id="KW-1185">Reference proteome</keyword>
<dbReference type="InterPro" id="IPR005162">
    <property type="entry name" value="Retrotrans_gag_dom"/>
</dbReference>
<dbReference type="Pfam" id="PF03732">
    <property type="entry name" value="Retrotrans_gag"/>
    <property type="match status" value="1"/>
</dbReference>